<protein>
    <submittedName>
        <fullName evidence="2">DUF4350 domain-containing protein</fullName>
    </submittedName>
</protein>
<evidence type="ECO:0000313" key="3">
    <source>
        <dbReference type="Proteomes" id="UP000286576"/>
    </source>
</evidence>
<evidence type="ECO:0000256" key="1">
    <source>
        <dbReference type="SAM" id="Phobius"/>
    </source>
</evidence>
<dbReference type="OrthoDB" id="7198805at2"/>
<evidence type="ECO:0000313" key="2">
    <source>
        <dbReference type="EMBL" id="RIV85113.1"/>
    </source>
</evidence>
<dbReference type="Proteomes" id="UP000286576">
    <property type="component" value="Unassembled WGS sequence"/>
</dbReference>
<keyword evidence="1" id="KW-1133">Transmembrane helix</keyword>
<keyword evidence="1" id="KW-0472">Membrane</keyword>
<dbReference type="RefSeq" id="WP_119587352.1">
    <property type="nucleotide sequence ID" value="NZ_CAWODQ010000025.1"/>
</dbReference>
<dbReference type="EMBL" id="QXFL01000005">
    <property type="protein sequence ID" value="RIV85113.1"/>
    <property type="molecule type" value="Genomic_DNA"/>
</dbReference>
<name>A0A418NQW7_9SPHN</name>
<proteinExistence type="predicted"/>
<organism evidence="2 3">
    <name type="scientific">Aurantiacibacter zhengii</name>
    <dbReference type="NCBI Taxonomy" id="2307003"/>
    <lineage>
        <taxon>Bacteria</taxon>
        <taxon>Pseudomonadati</taxon>
        <taxon>Pseudomonadota</taxon>
        <taxon>Alphaproteobacteria</taxon>
        <taxon>Sphingomonadales</taxon>
        <taxon>Erythrobacteraceae</taxon>
        <taxon>Aurantiacibacter</taxon>
    </lineage>
</organism>
<accession>A0A418NQW7</accession>
<keyword evidence="1" id="KW-0812">Transmembrane</keyword>
<sequence length="417" mass="45555">MSRRTSPFRPGTVLALLAVGSLAFVLLLYSLGQGWTGGEDRDGGNHAAANGLNGYSGLVTLLERTGSEVAVSRNPADMHEYGLLVLTPPLMTDPAELDEIIEQRRERAAGPTLLILPKWMAMPVPEMDGVESEAGWVTLMGSMSPPWFSELEMADGAELAIGQTGEWQGLGRGGDLPDETQVQALLADTMSSMRTLVVDGEGDVLAAELVQSRDYAGEDPWPVIVVFEPDLMNNYGMAESERARLALQLVDEASAGENLPVRFDLSLNGLGAAENLLTLAFRPPFLAATLCMLLAALVIGWRAFRRFGPAVAEAPAMSQGKRQLARNGAALLQRVKRWHLLKQPYEDMVGRRVARTLGLRNAETDAREHAIDRALARRGHEGPNFSRLAADLRNAERPRDILRAARRLRTFERTLTQ</sequence>
<reference evidence="2 3" key="1">
    <citation type="submission" date="2018-08" db="EMBL/GenBank/DDBJ databases">
        <title>Erythrobacter zhengii sp.nov., a bacterium isolated from deep-sea sediment.</title>
        <authorList>
            <person name="Fang C."/>
            <person name="Wu Y.-H."/>
            <person name="Sun C."/>
            <person name="Wang H."/>
            <person name="Cheng H."/>
            <person name="Meng F.-X."/>
            <person name="Wang C.-S."/>
            <person name="Xu X.-W."/>
        </authorList>
    </citation>
    <scope>NUCLEOTIDE SEQUENCE [LARGE SCALE GENOMIC DNA]</scope>
    <source>
        <strain evidence="2 3">V18</strain>
    </source>
</reference>
<gene>
    <name evidence="2" type="ORF">D2V07_12565</name>
</gene>
<keyword evidence="3" id="KW-1185">Reference proteome</keyword>
<comment type="caution">
    <text evidence="2">The sequence shown here is derived from an EMBL/GenBank/DDBJ whole genome shotgun (WGS) entry which is preliminary data.</text>
</comment>
<dbReference type="AlphaFoldDB" id="A0A418NQW7"/>
<feature type="transmembrane region" description="Helical" evidence="1">
    <location>
        <begin position="285"/>
        <end position="304"/>
    </location>
</feature>